<dbReference type="InterPro" id="IPR052709">
    <property type="entry name" value="Transposase-MT_Hybrid"/>
</dbReference>
<proteinExistence type="predicted"/>
<protein>
    <submittedName>
        <fullName evidence="1">Histone-lysine N-methyltransferase SETMAR</fullName>
    </submittedName>
</protein>
<dbReference type="GO" id="GO:0003676">
    <property type="term" value="F:nucleic acid binding"/>
    <property type="evidence" value="ECO:0007669"/>
    <property type="project" value="InterPro"/>
</dbReference>
<dbReference type="Gene3D" id="3.30.420.10">
    <property type="entry name" value="Ribonuclease H-like superfamily/Ribonuclease H"/>
    <property type="match status" value="1"/>
</dbReference>
<keyword evidence="1" id="KW-0489">Methyltransferase</keyword>
<keyword evidence="1" id="KW-0808">Transferase</keyword>
<dbReference type="PANTHER" id="PTHR46060:SF1">
    <property type="entry name" value="MARINER MOS1 TRANSPOSASE-LIKE PROTEIN"/>
    <property type="match status" value="1"/>
</dbReference>
<dbReference type="OrthoDB" id="6572822at2759"/>
<sequence length="152" mass="17756">MLSDTHKTRRMTSALTFLERYHNEGEDFLKSIVTGDETWILHDTPETKQQSQQWMHTNSPNKPKKFKQTFSNRKVMATVFWDQKGPLLVEFMQPGTTINAAVYCQTLQHLRRAIQNITRVPEKPLDSIKRCYFICSIYPPGIHILFLTKSLV</sequence>
<accession>A0A2S2QK27</accession>
<dbReference type="GO" id="GO:0032259">
    <property type="term" value="P:methylation"/>
    <property type="evidence" value="ECO:0007669"/>
    <property type="project" value="UniProtKB-KW"/>
</dbReference>
<dbReference type="InterPro" id="IPR001888">
    <property type="entry name" value="Transposase_1"/>
</dbReference>
<dbReference type="EMBL" id="GGMS01008855">
    <property type="protein sequence ID" value="MBY78058.1"/>
    <property type="molecule type" value="Transcribed_RNA"/>
</dbReference>
<evidence type="ECO:0000313" key="1">
    <source>
        <dbReference type="EMBL" id="MBY78058.1"/>
    </source>
</evidence>
<dbReference type="InterPro" id="IPR036397">
    <property type="entry name" value="RNaseH_sf"/>
</dbReference>
<reference evidence="1" key="1">
    <citation type="submission" date="2018-04" db="EMBL/GenBank/DDBJ databases">
        <title>Transcriptome assembly of Sipha flava.</title>
        <authorList>
            <person name="Scully E.D."/>
            <person name="Geib S.M."/>
            <person name="Palmer N.A."/>
            <person name="Koch K."/>
            <person name="Bradshaw J."/>
            <person name="Heng-Moss T."/>
            <person name="Sarath G."/>
        </authorList>
    </citation>
    <scope>NUCLEOTIDE SEQUENCE</scope>
</reference>
<dbReference type="Pfam" id="PF01359">
    <property type="entry name" value="Transposase_1"/>
    <property type="match status" value="1"/>
</dbReference>
<organism evidence="1">
    <name type="scientific">Sipha flava</name>
    <name type="common">yellow sugarcane aphid</name>
    <dbReference type="NCBI Taxonomy" id="143950"/>
    <lineage>
        <taxon>Eukaryota</taxon>
        <taxon>Metazoa</taxon>
        <taxon>Ecdysozoa</taxon>
        <taxon>Arthropoda</taxon>
        <taxon>Hexapoda</taxon>
        <taxon>Insecta</taxon>
        <taxon>Pterygota</taxon>
        <taxon>Neoptera</taxon>
        <taxon>Paraneoptera</taxon>
        <taxon>Hemiptera</taxon>
        <taxon>Sternorrhyncha</taxon>
        <taxon>Aphidomorpha</taxon>
        <taxon>Aphidoidea</taxon>
        <taxon>Aphididae</taxon>
        <taxon>Sipha</taxon>
    </lineage>
</organism>
<dbReference type="GO" id="GO:0008168">
    <property type="term" value="F:methyltransferase activity"/>
    <property type="evidence" value="ECO:0007669"/>
    <property type="project" value="UniProtKB-KW"/>
</dbReference>
<name>A0A2S2QK27_9HEMI</name>
<gene>
    <name evidence="1" type="primary">SETMAR_6</name>
    <name evidence="1" type="ORF">g.160708</name>
</gene>
<dbReference type="AlphaFoldDB" id="A0A2S2QK27"/>
<dbReference type="PANTHER" id="PTHR46060">
    <property type="entry name" value="MARINER MOS1 TRANSPOSASE-LIKE PROTEIN"/>
    <property type="match status" value="1"/>
</dbReference>